<evidence type="ECO:0000313" key="3">
    <source>
        <dbReference type="EMBL" id="PXX95730.1"/>
    </source>
</evidence>
<dbReference type="Proteomes" id="UP000248079">
    <property type="component" value="Unassembled WGS sequence"/>
</dbReference>
<keyword evidence="4" id="KW-1185">Reference proteome</keyword>
<dbReference type="GO" id="GO:0003677">
    <property type="term" value="F:DNA binding"/>
    <property type="evidence" value="ECO:0007669"/>
    <property type="project" value="UniProtKB-KW"/>
</dbReference>
<evidence type="ECO:0000313" key="4">
    <source>
        <dbReference type="Proteomes" id="UP000248079"/>
    </source>
</evidence>
<dbReference type="SUPFAM" id="SSF47729">
    <property type="entry name" value="IHF-like DNA-binding proteins"/>
    <property type="match status" value="1"/>
</dbReference>
<sequence>MSINFKPVGRKNPRDRQAPAKYYASINAKGKRNIRFIAEEIADRSSLNQMDIMSVIEGFLQIVPKTLLDGYTVDLGEFGNMGLIAKSEGVEKEDDLNASHIDGVKVKFRPGILFKDELASAKFEKIATIHENEVVSE</sequence>
<proteinExistence type="predicted"/>
<accession>A0A2V3ZRR4</accession>
<comment type="caution">
    <text evidence="3">The sequence shown here is derived from an EMBL/GenBank/DDBJ whole genome shotgun (WGS) entry which is preliminary data.</text>
</comment>
<dbReference type="Pfam" id="PF18291">
    <property type="entry name" value="HU-HIG"/>
    <property type="match status" value="1"/>
</dbReference>
<name>A0A2V3ZRR4_9BACT</name>
<dbReference type="InterPro" id="IPR010992">
    <property type="entry name" value="IHF-like_DNA-bd_dom_sf"/>
</dbReference>
<evidence type="ECO:0000256" key="1">
    <source>
        <dbReference type="ARBA" id="ARBA00023125"/>
    </source>
</evidence>
<feature type="domain" description="HU" evidence="2">
    <location>
        <begin position="1"/>
        <end position="125"/>
    </location>
</feature>
<dbReference type="EMBL" id="QFLI01000014">
    <property type="protein sequence ID" value="PXX95730.1"/>
    <property type="molecule type" value="Genomic_DNA"/>
</dbReference>
<gene>
    <name evidence="3" type="ORF">DF185_21805</name>
</gene>
<evidence type="ECO:0000259" key="2">
    <source>
        <dbReference type="Pfam" id="PF18291"/>
    </source>
</evidence>
<organism evidence="3 4">
    <name type="scientific">Marinifilum breve</name>
    <dbReference type="NCBI Taxonomy" id="2184082"/>
    <lineage>
        <taxon>Bacteria</taxon>
        <taxon>Pseudomonadati</taxon>
        <taxon>Bacteroidota</taxon>
        <taxon>Bacteroidia</taxon>
        <taxon>Marinilabiliales</taxon>
        <taxon>Marinifilaceae</taxon>
    </lineage>
</organism>
<reference evidence="3 4" key="1">
    <citation type="submission" date="2018-05" db="EMBL/GenBank/DDBJ databases">
        <title>Marinifilum breve JC075T sp. nov., a marine bacterium isolated from Yongle Blue Hole in the South China Sea.</title>
        <authorList>
            <person name="Fu T."/>
        </authorList>
    </citation>
    <scope>NUCLEOTIDE SEQUENCE [LARGE SCALE GENOMIC DNA]</scope>
    <source>
        <strain evidence="3 4">JC075</strain>
    </source>
</reference>
<dbReference type="InterPro" id="IPR041607">
    <property type="entry name" value="HU-HIG"/>
</dbReference>
<protein>
    <submittedName>
        <fullName evidence="3">DNA-binding protein</fullName>
    </submittedName>
</protein>
<dbReference type="OrthoDB" id="1081471at2"/>
<keyword evidence="1 3" id="KW-0238">DNA-binding</keyword>
<dbReference type="AlphaFoldDB" id="A0A2V3ZRR4"/>
<dbReference type="RefSeq" id="WP_110363666.1">
    <property type="nucleotide sequence ID" value="NZ_QFLI01000014.1"/>
</dbReference>